<feature type="domain" description="Limonene-1,2-epoxide hydrolase" evidence="1">
    <location>
        <begin position="38"/>
        <end position="129"/>
    </location>
</feature>
<dbReference type="Gene3D" id="3.10.450.50">
    <property type="match status" value="1"/>
</dbReference>
<reference evidence="2 3" key="1">
    <citation type="submission" date="2017-07" db="EMBL/GenBank/DDBJ databases">
        <title>Draft sequence of Rhodococcus enclensis 23b-28.</title>
        <authorList>
            <person name="Besaury L."/>
            <person name="Sancelme M."/>
            <person name="Amato P."/>
            <person name="Lallement A."/>
            <person name="Delort A.-M."/>
        </authorList>
    </citation>
    <scope>NUCLEOTIDE SEQUENCE [LARGE SCALE GENOMIC DNA]</scope>
    <source>
        <strain evidence="2 3">23b-28</strain>
    </source>
</reference>
<dbReference type="EMBL" id="NOVD01000020">
    <property type="protein sequence ID" value="PCK25106.1"/>
    <property type="molecule type" value="Genomic_DNA"/>
</dbReference>
<dbReference type="Pfam" id="PF07858">
    <property type="entry name" value="LEH"/>
    <property type="match status" value="1"/>
</dbReference>
<dbReference type="Proteomes" id="UP000230886">
    <property type="component" value="Unassembled WGS sequence"/>
</dbReference>
<gene>
    <name evidence="2" type="ORF">CHR55_22745</name>
</gene>
<dbReference type="InterPro" id="IPR013100">
    <property type="entry name" value="LEH"/>
</dbReference>
<dbReference type="InterPro" id="IPR032710">
    <property type="entry name" value="NTF2-like_dom_sf"/>
</dbReference>
<sequence>MGTTNKKEETMSALEVVSNYFEWMDGAVSGDSELAEKRTALVSPDIKYQNVPLRPINGLAEYDEFAMSFVGTEFMRGRITHIAQEGEWVLMERNEEWRLNGVTVGGMIMGIMRVVDDQIVEWTDYQANFSTWRFSGQMPEAFWARWEFAPAEL</sequence>
<proteinExistence type="predicted"/>
<accession>A0A2A5J6U9</accession>
<name>A0A2A5J6U9_RHOSG</name>
<dbReference type="AlphaFoldDB" id="A0A2A5J6U9"/>
<protein>
    <recommendedName>
        <fullName evidence="1">Limonene-1,2-epoxide hydrolase domain-containing protein</fullName>
    </recommendedName>
</protein>
<evidence type="ECO:0000259" key="1">
    <source>
        <dbReference type="Pfam" id="PF07858"/>
    </source>
</evidence>
<dbReference type="SUPFAM" id="SSF54427">
    <property type="entry name" value="NTF2-like"/>
    <property type="match status" value="1"/>
</dbReference>
<evidence type="ECO:0000313" key="2">
    <source>
        <dbReference type="EMBL" id="PCK25106.1"/>
    </source>
</evidence>
<comment type="caution">
    <text evidence="2">The sequence shown here is derived from an EMBL/GenBank/DDBJ whole genome shotgun (WGS) entry which is preliminary data.</text>
</comment>
<evidence type="ECO:0000313" key="3">
    <source>
        <dbReference type="Proteomes" id="UP000230886"/>
    </source>
</evidence>
<organism evidence="2 3">
    <name type="scientific">Rhodococcus qingshengii</name>
    <dbReference type="NCBI Taxonomy" id="334542"/>
    <lineage>
        <taxon>Bacteria</taxon>
        <taxon>Bacillati</taxon>
        <taxon>Actinomycetota</taxon>
        <taxon>Actinomycetes</taxon>
        <taxon>Mycobacteriales</taxon>
        <taxon>Nocardiaceae</taxon>
        <taxon>Rhodococcus</taxon>
        <taxon>Rhodococcus erythropolis group</taxon>
    </lineage>
</organism>